<proteinExistence type="predicted"/>
<feature type="compositionally biased region" description="Polar residues" evidence="1">
    <location>
        <begin position="11"/>
        <end position="55"/>
    </location>
</feature>
<evidence type="ECO:0000256" key="1">
    <source>
        <dbReference type="SAM" id="MobiDB-lite"/>
    </source>
</evidence>
<dbReference type="Proteomes" id="UP000717515">
    <property type="component" value="Unassembled WGS sequence"/>
</dbReference>
<dbReference type="EMBL" id="JAIFTL010000321">
    <property type="protein sequence ID" value="KAG9320159.1"/>
    <property type="molecule type" value="Genomic_DNA"/>
</dbReference>
<feature type="compositionally biased region" description="Polar residues" evidence="1">
    <location>
        <begin position="222"/>
        <end position="246"/>
    </location>
</feature>
<sequence>MQRGNDPDKFTGTNSNIDSTLFANNSRPKTSTAANTTGVMSDSNATSSYQQQSAPATALRANYQNPGGADSAVAEPSIGGAAMPYNSAKIEAAKQHLVDSLNGTHIDNSVDHTNNSKSVTSTIPSGATSVATGAAKKLVSHDDETKLATSGSHPSQVAEMPSYAKDIPSSTASTTTLYGSPFPTDHDSSISSTGTGAARDMSSGQSRTTAPLGASSMHPNLHSEQQNLGTVHPTGLSQNVTTHSSSTAPMMTDSQQLHHQDGNTASGSMKGREVSTAGVMGATSALFAAPPMKDTVTSTTDIPPTAPGQAPASSNLPMGSHDAAAMGATAAAAGAAAYNTNKSQQDADLLKTNRAERRPSIADKFKNVFRRRSSAVELDNDNIETGNFRGSNNTLGAPNNDTTLQKRKSSGLNSREMATAAAAAAKIQAATAAGPHSHLVNKTVNELSQQDSKTMAPDSPQLTSSGAPKADLHATSGVPATKIDAVPTTTLNQGYHNAKAHDVVTSKTATTASHAHDTRPLKEKISAPISGTAIAGTAAAFAGHRASTGKETINDPMDPAAAVNASSDHNPTHMSSTSPAAGTLDKTGMNVDTDHSRVGASATSHPTSPTRPLAEKVKAPIVGAAAAVAGLGNKMKETVSNVTRRRSSTDASKVAATQPAMGTASMGTTMPSTTSSSANQTAIPPMASSGTTGPAFESSHAMPTIGATTAAGASMAARDMSNRDMSTRDTFAKDNNNNNVHTSSAAPAMTTTYATPSSTSTTAPKSNISAGNLGTASALGAAAVASTAAYATHQPSAPSHTMNTSNNTTNNTTGYNNTSNTNHAVLNTPGTASKKMGAEDITVADKIASAIPTSFHGTVPKAGPGEEVVWVKTVTTTDYYDTMNAQDTVGNVVETRQDAVNVNPSGAVEQRGGGRH</sequence>
<name>A0A9P8A0I9_MORAP</name>
<feature type="region of interest" description="Disordered" evidence="1">
    <location>
        <begin position="1"/>
        <end position="56"/>
    </location>
</feature>
<feature type="region of interest" description="Disordered" evidence="1">
    <location>
        <begin position="382"/>
        <end position="417"/>
    </location>
</feature>
<feature type="compositionally biased region" description="Low complexity" evidence="1">
    <location>
        <begin position="742"/>
        <end position="766"/>
    </location>
</feature>
<feature type="region of interest" description="Disordered" evidence="1">
    <location>
        <begin position="294"/>
        <end position="321"/>
    </location>
</feature>
<feature type="region of interest" description="Disordered" evidence="1">
    <location>
        <begin position="639"/>
        <end position="680"/>
    </location>
</feature>
<dbReference type="AlphaFoldDB" id="A0A9P8A0I9"/>
<accession>A0A9P8A0I9</accession>
<evidence type="ECO:0000313" key="2">
    <source>
        <dbReference type="EMBL" id="KAG9320159.1"/>
    </source>
</evidence>
<reference evidence="2" key="1">
    <citation type="submission" date="2021-07" db="EMBL/GenBank/DDBJ databases">
        <title>Draft genome of Mortierella alpina, strain LL118, isolated from an aspen leaf litter sample.</title>
        <authorList>
            <person name="Yang S."/>
            <person name="Vinatzer B.A."/>
        </authorList>
    </citation>
    <scope>NUCLEOTIDE SEQUENCE</scope>
    <source>
        <strain evidence="2">LL118</strain>
    </source>
</reference>
<feature type="region of interest" description="Disordered" evidence="1">
    <location>
        <begin position="794"/>
        <end position="833"/>
    </location>
</feature>
<protein>
    <submittedName>
        <fullName evidence="2">Uncharacterized protein</fullName>
    </submittedName>
</protein>
<evidence type="ECO:0000313" key="3">
    <source>
        <dbReference type="Proteomes" id="UP000717515"/>
    </source>
</evidence>
<comment type="caution">
    <text evidence="2">The sequence shown here is derived from an EMBL/GenBank/DDBJ whole genome shotgun (WGS) entry which is preliminary data.</text>
</comment>
<feature type="region of interest" description="Disordered" evidence="1">
    <location>
        <begin position="730"/>
        <end position="766"/>
    </location>
</feature>
<feature type="region of interest" description="Disordered" evidence="1">
    <location>
        <begin position="446"/>
        <end position="474"/>
    </location>
</feature>
<feature type="compositionally biased region" description="Low complexity" evidence="1">
    <location>
        <begin position="659"/>
        <end position="678"/>
    </location>
</feature>
<feature type="compositionally biased region" description="Low complexity" evidence="1">
    <location>
        <begin position="801"/>
        <end position="822"/>
    </location>
</feature>
<gene>
    <name evidence="2" type="ORF">KVV02_004296</name>
</gene>
<feature type="region of interest" description="Disordered" evidence="1">
    <location>
        <begin position="172"/>
        <end position="246"/>
    </location>
</feature>
<feature type="non-terminal residue" evidence="2">
    <location>
        <position position="1"/>
    </location>
</feature>
<feature type="compositionally biased region" description="Polar residues" evidence="1">
    <location>
        <begin position="383"/>
        <end position="403"/>
    </location>
</feature>
<organism evidence="2 3">
    <name type="scientific">Mortierella alpina</name>
    <name type="common">Oleaginous fungus</name>
    <name type="synonym">Mortierella renispora</name>
    <dbReference type="NCBI Taxonomy" id="64518"/>
    <lineage>
        <taxon>Eukaryota</taxon>
        <taxon>Fungi</taxon>
        <taxon>Fungi incertae sedis</taxon>
        <taxon>Mucoromycota</taxon>
        <taxon>Mortierellomycotina</taxon>
        <taxon>Mortierellomycetes</taxon>
        <taxon>Mortierellales</taxon>
        <taxon>Mortierellaceae</taxon>
        <taxon>Mortierella</taxon>
    </lineage>
</organism>